<name>A0A1G4XD67_9ENTR</name>
<dbReference type="RefSeq" id="WP_017456374.1">
    <property type="nucleotide sequence ID" value="NZ_CP016337.1"/>
</dbReference>
<sequence>MHTLLLLAALSSQITFNTTHDGDNYTITPLVQVTQDCVCQVQIITEREGAAGVSQSRQRNTMTLPANQTTAISRIRLNISARDNVKIIVTVSDGQSLHLAQQWPAE</sequence>
<dbReference type="GeneID" id="23844183"/>
<keyword evidence="5" id="KW-0574">Periplasm</keyword>
<evidence type="ECO:0000256" key="6">
    <source>
        <dbReference type="ARBA" id="ARBA00023186"/>
    </source>
</evidence>
<dbReference type="Proteomes" id="UP000183569">
    <property type="component" value="Unassembled WGS sequence"/>
</dbReference>
<accession>A0A1G4XD67</accession>
<evidence type="ECO:0000256" key="1">
    <source>
        <dbReference type="ARBA" id="ARBA00004418"/>
    </source>
</evidence>
<dbReference type="NCBIfam" id="NF007507">
    <property type="entry name" value="PRK10102.1"/>
    <property type="match status" value="1"/>
</dbReference>
<evidence type="ECO:0000313" key="7">
    <source>
        <dbReference type="EMBL" id="SCX39096.1"/>
    </source>
</evidence>
<dbReference type="InterPro" id="IPR014491">
    <property type="entry name" value="Curli_production_prot_CsgC"/>
</dbReference>
<dbReference type="InterPro" id="IPR053722">
    <property type="entry name" value="Curli_assembly_CsgC/AgfC"/>
</dbReference>
<keyword evidence="6" id="KW-0143">Chaperone</keyword>
<keyword evidence="4" id="KW-0732">Signal</keyword>
<evidence type="ECO:0000256" key="4">
    <source>
        <dbReference type="ARBA" id="ARBA00022729"/>
    </source>
</evidence>
<proteinExistence type="inferred from homology"/>
<evidence type="ECO:0000256" key="5">
    <source>
        <dbReference type="ARBA" id="ARBA00022764"/>
    </source>
</evidence>
<dbReference type="InterPro" id="IPR047726">
    <property type="entry name" value="CsgH_dom"/>
</dbReference>
<dbReference type="GO" id="GO:0042597">
    <property type="term" value="C:periplasmic space"/>
    <property type="evidence" value="ECO:0007669"/>
    <property type="project" value="UniProtKB-SubCell"/>
</dbReference>
<comment type="caution">
    <text evidence="7">The sequence shown here is derived from an EMBL/GenBank/DDBJ whole genome shotgun (WGS) entry which is preliminary data.</text>
</comment>
<dbReference type="Pfam" id="PF10610">
    <property type="entry name" value="Tafi-CsgC"/>
    <property type="match status" value="1"/>
</dbReference>
<evidence type="ECO:0000256" key="2">
    <source>
        <dbReference type="ARBA" id="ARBA00006329"/>
    </source>
</evidence>
<dbReference type="NCBIfam" id="NF041112">
    <property type="entry name" value="chap_CsgH_alph"/>
    <property type="match status" value="1"/>
</dbReference>
<dbReference type="Gene3D" id="2.60.40.2420">
    <property type="match status" value="1"/>
</dbReference>
<evidence type="ECO:0000313" key="8">
    <source>
        <dbReference type="Proteomes" id="UP000183569"/>
    </source>
</evidence>
<organism evidence="7 8">
    <name type="scientific">Kosakonia sacchari</name>
    <dbReference type="NCBI Taxonomy" id="1158459"/>
    <lineage>
        <taxon>Bacteria</taxon>
        <taxon>Pseudomonadati</taxon>
        <taxon>Pseudomonadota</taxon>
        <taxon>Gammaproteobacteria</taxon>
        <taxon>Enterobacterales</taxon>
        <taxon>Enterobacteriaceae</taxon>
        <taxon>Kosakonia</taxon>
    </lineage>
</organism>
<dbReference type="AlphaFoldDB" id="A0A1G4XD67"/>
<comment type="similarity">
    <text evidence="2">Belongs to the CsgC/AgfC family.</text>
</comment>
<comment type="subcellular location">
    <subcellularLocation>
        <location evidence="1">Periplasm</location>
    </subcellularLocation>
</comment>
<protein>
    <recommendedName>
        <fullName evidence="3">Curli assembly protein CsgC</fullName>
    </recommendedName>
</protein>
<evidence type="ECO:0000256" key="3">
    <source>
        <dbReference type="ARBA" id="ARBA00017442"/>
    </source>
</evidence>
<gene>
    <name evidence="7" type="ORF">SAMN02927897_00466</name>
</gene>
<reference evidence="7 8" key="1">
    <citation type="submission" date="2016-10" db="EMBL/GenBank/DDBJ databases">
        <authorList>
            <person name="Varghese N."/>
            <person name="Submissions S."/>
        </authorList>
    </citation>
    <scope>NUCLEOTIDE SEQUENCE [LARGE SCALE GENOMIC DNA]</scope>
    <source>
        <strain evidence="7 8">CGMCC 1.12102</strain>
    </source>
</reference>
<dbReference type="EMBL" id="FMUI01000002">
    <property type="protein sequence ID" value="SCX39096.1"/>
    <property type="molecule type" value="Genomic_DNA"/>
</dbReference>